<accession>K9YXS0</accession>
<keyword evidence="3" id="KW-1185">Reference proteome</keyword>
<protein>
    <submittedName>
        <fullName evidence="2">Uncharacterized protein</fullName>
    </submittedName>
</protein>
<dbReference type="Proteomes" id="UP000010482">
    <property type="component" value="Chromosome"/>
</dbReference>
<dbReference type="KEGG" id="dsl:Dacsa_2299"/>
<evidence type="ECO:0000256" key="1">
    <source>
        <dbReference type="SAM" id="Phobius"/>
    </source>
</evidence>
<feature type="transmembrane region" description="Helical" evidence="1">
    <location>
        <begin position="52"/>
        <end position="71"/>
    </location>
</feature>
<organism evidence="2 3">
    <name type="scientific">Dactylococcopsis salina (strain PCC 8305)</name>
    <name type="common">Myxobactron salinum</name>
    <dbReference type="NCBI Taxonomy" id="13035"/>
    <lineage>
        <taxon>Bacteria</taxon>
        <taxon>Bacillati</taxon>
        <taxon>Cyanobacteriota</taxon>
        <taxon>Cyanophyceae</taxon>
        <taxon>Nodosilineales</taxon>
        <taxon>Cymatolegaceae</taxon>
        <taxon>Dactylococcopsis</taxon>
    </lineage>
</organism>
<dbReference type="eggNOG" id="COG0738">
    <property type="taxonomic scope" value="Bacteria"/>
</dbReference>
<keyword evidence="1" id="KW-1133">Transmembrane helix</keyword>
<dbReference type="STRING" id="13035.Dacsa_2299"/>
<keyword evidence="1" id="KW-0812">Transmembrane</keyword>
<gene>
    <name evidence="2" type="ORF">Dacsa_2299</name>
</gene>
<reference evidence="2" key="1">
    <citation type="submission" date="2012-04" db="EMBL/GenBank/DDBJ databases">
        <title>Finished genome of Dactylococcopsis salina PCC 8305.</title>
        <authorList>
            <consortium name="US DOE Joint Genome Institute"/>
            <person name="Gugger M."/>
            <person name="Coursin T."/>
            <person name="Rippka R."/>
            <person name="Tandeau De Marsac N."/>
            <person name="Huntemann M."/>
            <person name="Wei C.-L."/>
            <person name="Han J."/>
            <person name="Detter J.C."/>
            <person name="Han C."/>
            <person name="Tapia R."/>
            <person name="Daligault H."/>
            <person name="Chen A."/>
            <person name="Krypides N."/>
            <person name="Mavromatis K."/>
            <person name="Markowitz V."/>
            <person name="Szeto E."/>
            <person name="Ivanova N."/>
            <person name="Ovchinnikova G."/>
            <person name="Pagani I."/>
            <person name="Pati A."/>
            <person name="Goodwin L."/>
            <person name="Peters L."/>
            <person name="Pitluck S."/>
            <person name="Woyke T."/>
            <person name="Kerfeld C."/>
        </authorList>
    </citation>
    <scope>NUCLEOTIDE SEQUENCE [LARGE SCALE GENOMIC DNA]</scope>
    <source>
        <strain evidence="2">PCC 8305</strain>
    </source>
</reference>
<proteinExistence type="predicted"/>
<dbReference type="AlphaFoldDB" id="K9YXS0"/>
<name>K9YXS0_DACS8</name>
<evidence type="ECO:0000313" key="2">
    <source>
        <dbReference type="EMBL" id="AFZ50913.1"/>
    </source>
</evidence>
<evidence type="ECO:0000313" key="3">
    <source>
        <dbReference type="Proteomes" id="UP000010482"/>
    </source>
</evidence>
<dbReference type="OrthoDB" id="9795150at2"/>
<dbReference type="EMBL" id="CP003944">
    <property type="protein sequence ID" value="AFZ50913.1"/>
    <property type="molecule type" value="Genomic_DNA"/>
</dbReference>
<dbReference type="HOGENOM" id="CLU_2536994_0_0_3"/>
<keyword evidence="1" id="KW-0472">Membrane</keyword>
<dbReference type="PATRIC" id="fig|13035.3.peg.2608"/>
<dbReference type="RefSeq" id="WP_015229905.1">
    <property type="nucleotide sequence ID" value="NC_019780.1"/>
</dbReference>
<sequence>MSGYWLGLTVGRAAIASLANKLGSIASLSSLGKTLFPWLAGNVAEGFGLQMFLPYVIILAVAMVACWLMVLTRSVARSSRFAP</sequence>